<dbReference type="CDD" id="cd02619">
    <property type="entry name" value="Peptidase_C1"/>
    <property type="match status" value="1"/>
</dbReference>
<dbReference type="InterPro" id="IPR038765">
    <property type="entry name" value="Papain-like_cys_pep_sf"/>
</dbReference>
<comment type="similarity">
    <text evidence="1">Belongs to the peptidase C1 family.</text>
</comment>
<accession>A0A1D7VUV8</accession>
<evidence type="ECO:0000313" key="3">
    <source>
        <dbReference type="EMBL" id="AOP50579.1"/>
    </source>
</evidence>
<dbReference type="Pfam" id="PF00112">
    <property type="entry name" value="Peptidase_C1"/>
    <property type="match status" value="1"/>
</dbReference>
<dbReference type="SUPFAM" id="SSF54001">
    <property type="entry name" value="Cysteine proteinases"/>
    <property type="match status" value="1"/>
</dbReference>
<dbReference type="GO" id="GO:0006508">
    <property type="term" value="P:proteolysis"/>
    <property type="evidence" value="ECO:0007669"/>
    <property type="project" value="InterPro"/>
</dbReference>
<dbReference type="InterPro" id="IPR000668">
    <property type="entry name" value="Peptidase_C1A_C"/>
</dbReference>
<proteinExistence type="inferred from homology"/>
<dbReference type="InterPro" id="IPR025660">
    <property type="entry name" value="Pept_his_AS"/>
</dbReference>
<reference evidence="3 4" key="1">
    <citation type="submission" date="2016-09" db="EMBL/GenBank/DDBJ databases">
        <title>Complete genome sequencing of Streptomyces lydicus 103 and metabolic pathways analysis of antibiotic biosynthesis.</title>
        <authorList>
            <person name="Jia N."/>
            <person name="Ding M.-Z."/>
            <person name="Gao F."/>
            <person name="Yuan Y.-J."/>
        </authorList>
    </citation>
    <scope>NUCLEOTIDE SEQUENCE [LARGE SCALE GENOMIC DNA]</scope>
    <source>
        <strain evidence="3 4">103</strain>
    </source>
</reference>
<evidence type="ECO:0000256" key="1">
    <source>
        <dbReference type="ARBA" id="ARBA00008455"/>
    </source>
</evidence>
<sequence length="327" mass="35065">MSRASHKWKTISGTSRTVIALATAGVLGAVTVGVSSASTAVPDRGPAPGRAPQAGHGKLPHGLGILPSRSQWRQSVLRHSVESRLVAAAPRPADAGTSQGKVGATPPAGVDLTKYAPRPGQQGQVGSCAAWAIDYTAYTILEREQKIAADPRAPMYTYAQISQGNDKGSSPQQHFKIAMEQGIDSKPHYWQGDFDYTTQPTARERANAAHWKLSGYTPLHTGSRIKAEVKAALAKGEPVVISMRVYNSFFYLNARKAASYTYYPASGEKYAGGHGVTIVGYNSKGVRVENSWGPDWGDHGFVNLPWKFLTGDQLMEANAVGKLIHQP</sequence>
<feature type="domain" description="Peptidase C1A papain C-terminal" evidence="2">
    <location>
        <begin position="106"/>
        <end position="323"/>
    </location>
</feature>
<dbReference type="InterPro" id="IPR013128">
    <property type="entry name" value="Peptidase_C1A"/>
</dbReference>
<dbReference type="Gene3D" id="3.90.70.10">
    <property type="entry name" value="Cysteine proteinases"/>
    <property type="match status" value="1"/>
</dbReference>
<protein>
    <recommendedName>
        <fullName evidence="2">Peptidase C1A papain C-terminal domain-containing protein</fullName>
    </recommendedName>
</protein>
<dbReference type="SMART" id="SM00645">
    <property type="entry name" value="Pept_C1"/>
    <property type="match status" value="1"/>
</dbReference>
<dbReference type="PROSITE" id="PS00639">
    <property type="entry name" value="THIOL_PROTEASE_HIS"/>
    <property type="match status" value="1"/>
</dbReference>
<dbReference type="RefSeq" id="WP_069572782.1">
    <property type="nucleotide sequence ID" value="NZ_CP017157.1"/>
</dbReference>
<dbReference type="PANTHER" id="PTHR12411">
    <property type="entry name" value="CYSTEINE PROTEASE FAMILY C1-RELATED"/>
    <property type="match status" value="1"/>
</dbReference>
<gene>
    <name evidence="3" type="ORF">SL103_33835</name>
</gene>
<organism evidence="3 4">
    <name type="scientific">Streptomyces lydicus</name>
    <dbReference type="NCBI Taxonomy" id="47763"/>
    <lineage>
        <taxon>Bacteria</taxon>
        <taxon>Bacillati</taxon>
        <taxon>Actinomycetota</taxon>
        <taxon>Actinomycetes</taxon>
        <taxon>Kitasatosporales</taxon>
        <taxon>Streptomycetaceae</taxon>
        <taxon>Streptomyces</taxon>
    </lineage>
</organism>
<dbReference type="GO" id="GO:0008234">
    <property type="term" value="F:cysteine-type peptidase activity"/>
    <property type="evidence" value="ECO:0007669"/>
    <property type="project" value="InterPro"/>
</dbReference>
<keyword evidence="4" id="KW-1185">Reference proteome</keyword>
<dbReference type="Proteomes" id="UP000094094">
    <property type="component" value="Chromosome"/>
</dbReference>
<dbReference type="EMBL" id="CP017157">
    <property type="protein sequence ID" value="AOP50579.1"/>
    <property type="molecule type" value="Genomic_DNA"/>
</dbReference>
<name>A0A1D7VUV8_9ACTN</name>
<evidence type="ECO:0000313" key="4">
    <source>
        <dbReference type="Proteomes" id="UP000094094"/>
    </source>
</evidence>
<evidence type="ECO:0000259" key="2">
    <source>
        <dbReference type="SMART" id="SM00645"/>
    </source>
</evidence>
<dbReference type="OrthoDB" id="5289073at2"/>
<dbReference type="AlphaFoldDB" id="A0A1D7VUV8"/>
<dbReference type="KEGG" id="slc:SL103_33835"/>